<dbReference type="PROSITE" id="PS51733">
    <property type="entry name" value="BPL_LPL_CATALYTIC"/>
    <property type="match status" value="1"/>
</dbReference>
<comment type="similarity">
    <text evidence="2">Belongs to the LplA family.</text>
</comment>
<dbReference type="GO" id="GO:0016874">
    <property type="term" value="F:ligase activity"/>
    <property type="evidence" value="ECO:0007669"/>
    <property type="project" value="UniProtKB-KW"/>
</dbReference>
<dbReference type="Proteomes" id="UP000007014">
    <property type="component" value="Chromosome 17"/>
</dbReference>
<dbReference type="SUPFAM" id="SSF55681">
    <property type="entry name" value="Class II aaRS and biotin synthetases"/>
    <property type="match status" value="1"/>
</dbReference>
<dbReference type="PANTHER" id="PTHR12561">
    <property type="entry name" value="LIPOATE-PROTEIN LIGASE"/>
    <property type="match status" value="1"/>
</dbReference>
<sequence>MTLRRAAAVLCSERTCVFENLALEEWLLRHALEKHHVSHVLLLYRNSPSVVIGRNQNPWTESNLWLLAQLEAADGSISSGSTNALVQPFLARRFSGGGAVVHDLGNLNFSFISPKSDFNRRGNVEWLANTLRGAFRDLHLEINQRNDILCDGFKVSGSAYRLTGDVALHHGTLLIRSDLGRLRGLLTPTTRSESSGIAAAHRRHAVAKLAAETGQVGPSTRWYSPMSAGLRTTFADVRGTPSVRARVGNLIDMVPSMDVDRVAQLCVRQFRMDFDAKVLSVAQVDWDAVREIADRLADPQWILGETPAFRVKVEGVSLCPDLHVEVELRARRKGGWIDDIALSTAGSVRAAQTTLDAVQAALQEMLAAHCRLDGWAIRTSLRRWLRDHARDQSRPHRDYLRAIGEALADCLPPVQSWLENQRARARAAIACNHDAPSTSCARTDSL</sequence>
<dbReference type="InterPro" id="IPR045864">
    <property type="entry name" value="aa-tRNA-synth_II/BPL/LPL"/>
</dbReference>
<dbReference type="GO" id="GO:0005739">
    <property type="term" value="C:mitochondrion"/>
    <property type="evidence" value="ECO:0007669"/>
    <property type="project" value="TreeGrafter"/>
</dbReference>
<protein>
    <submittedName>
        <fullName evidence="4">Similar to lipoate-protein ligase A</fullName>
    </submittedName>
</protein>
<evidence type="ECO:0000313" key="5">
    <source>
        <dbReference type="Proteomes" id="UP000007014"/>
    </source>
</evidence>
<dbReference type="OrthoDB" id="201621at2759"/>
<dbReference type="InterPro" id="IPR004143">
    <property type="entry name" value="BPL_LPL_catalytic"/>
</dbReference>
<reference evidence="4 5" key="1">
    <citation type="journal article" date="2004" name="Nature">
        <title>Genome sequence of the ultrasmall unicellular red alga Cyanidioschyzon merolae 10D.</title>
        <authorList>
            <person name="Matsuzaki M."/>
            <person name="Misumi O."/>
            <person name="Shin-i T."/>
            <person name="Maruyama S."/>
            <person name="Takahara M."/>
            <person name="Miyagishima S."/>
            <person name="Mori T."/>
            <person name="Nishida K."/>
            <person name="Yagisawa F."/>
            <person name="Nishida K."/>
            <person name="Yoshida Y."/>
            <person name="Nishimura Y."/>
            <person name="Nakao S."/>
            <person name="Kobayashi T."/>
            <person name="Momoyama Y."/>
            <person name="Higashiyama T."/>
            <person name="Minoda A."/>
            <person name="Sano M."/>
            <person name="Nomoto H."/>
            <person name="Oishi K."/>
            <person name="Hayashi H."/>
            <person name="Ohta F."/>
            <person name="Nishizaka S."/>
            <person name="Haga S."/>
            <person name="Miura S."/>
            <person name="Morishita T."/>
            <person name="Kabeya Y."/>
            <person name="Terasawa K."/>
            <person name="Suzuki Y."/>
            <person name="Ishii Y."/>
            <person name="Asakawa S."/>
            <person name="Takano H."/>
            <person name="Ohta N."/>
            <person name="Kuroiwa H."/>
            <person name="Tanaka K."/>
            <person name="Shimizu N."/>
            <person name="Sugano S."/>
            <person name="Sato N."/>
            <person name="Nozaki H."/>
            <person name="Ogasawara N."/>
            <person name="Kohara Y."/>
            <person name="Kuroiwa T."/>
        </authorList>
    </citation>
    <scope>NUCLEOTIDE SEQUENCE [LARGE SCALE GENOMIC DNA]</scope>
    <source>
        <strain evidence="4 5">10D</strain>
    </source>
</reference>
<reference evidence="4 5" key="2">
    <citation type="journal article" date="2007" name="BMC Biol.">
        <title>A 100%-complete sequence reveals unusually simple genomic features in the hot-spring red alga Cyanidioschyzon merolae.</title>
        <authorList>
            <person name="Nozaki H."/>
            <person name="Takano H."/>
            <person name="Misumi O."/>
            <person name="Terasawa K."/>
            <person name="Matsuzaki M."/>
            <person name="Maruyama S."/>
            <person name="Nishida K."/>
            <person name="Yagisawa F."/>
            <person name="Yoshida Y."/>
            <person name="Fujiwara T."/>
            <person name="Takio S."/>
            <person name="Tamura K."/>
            <person name="Chung S.J."/>
            <person name="Nakamura S."/>
            <person name="Kuroiwa H."/>
            <person name="Tanaka K."/>
            <person name="Sato N."/>
            <person name="Kuroiwa T."/>
        </authorList>
    </citation>
    <scope>NUCLEOTIDE SEQUENCE [LARGE SCALE GENOMIC DNA]</scope>
    <source>
        <strain evidence="4 5">10D</strain>
    </source>
</reference>
<dbReference type="GeneID" id="16996385"/>
<dbReference type="EMBL" id="AP006499">
    <property type="protein sequence ID" value="BAM81959.1"/>
    <property type="molecule type" value="Genomic_DNA"/>
</dbReference>
<dbReference type="STRING" id="280699.M1VA70"/>
<accession>M1VA70</accession>
<dbReference type="PANTHER" id="PTHR12561:SF3">
    <property type="entry name" value="LIPOYLTRANSFERASE 1, MITOCHONDRIAL"/>
    <property type="match status" value="1"/>
</dbReference>
<evidence type="ECO:0000259" key="3">
    <source>
        <dbReference type="PROSITE" id="PS51733"/>
    </source>
</evidence>
<comment type="pathway">
    <text evidence="1">Protein modification; protein lipoylation via exogenous pathway; protein N(6)-(lipoyl)lysine from lipoate: step 2/2.</text>
</comment>
<dbReference type="Gene3D" id="3.30.930.10">
    <property type="entry name" value="Bira Bifunctional Protein, Domain 2"/>
    <property type="match status" value="1"/>
</dbReference>
<dbReference type="KEGG" id="cme:CYME_CMQ023C"/>
<organism evidence="4 5">
    <name type="scientific">Cyanidioschyzon merolae (strain NIES-3377 / 10D)</name>
    <name type="common">Unicellular red alga</name>
    <dbReference type="NCBI Taxonomy" id="280699"/>
    <lineage>
        <taxon>Eukaryota</taxon>
        <taxon>Rhodophyta</taxon>
        <taxon>Bangiophyceae</taxon>
        <taxon>Cyanidiales</taxon>
        <taxon>Cyanidiaceae</taxon>
        <taxon>Cyanidioschyzon</taxon>
    </lineage>
</organism>
<evidence type="ECO:0000256" key="2">
    <source>
        <dbReference type="ARBA" id="ARBA00008242"/>
    </source>
</evidence>
<feature type="domain" description="BPL/LPL catalytic" evidence="3">
    <location>
        <begin position="35"/>
        <end position="218"/>
    </location>
</feature>
<dbReference type="Pfam" id="PF21948">
    <property type="entry name" value="LplA-B_cat"/>
    <property type="match status" value="1"/>
</dbReference>
<proteinExistence type="inferred from homology"/>
<evidence type="ECO:0000256" key="1">
    <source>
        <dbReference type="ARBA" id="ARBA00005085"/>
    </source>
</evidence>
<dbReference type="GO" id="GO:0017118">
    <property type="term" value="F:lipoyltransferase activity"/>
    <property type="evidence" value="ECO:0007669"/>
    <property type="project" value="TreeGrafter"/>
</dbReference>
<evidence type="ECO:0000313" key="4">
    <source>
        <dbReference type="EMBL" id="BAM81959.1"/>
    </source>
</evidence>
<dbReference type="Gramene" id="CMQ023CT">
    <property type="protein sequence ID" value="CMQ023CT"/>
    <property type="gene ID" value="CMQ023C"/>
</dbReference>
<dbReference type="CDD" id="cd16443">
    <property type="entry name" value="LplA"/>
    <property type="match status" value="1"/>
</dbReference>
<keyword evidence="5" id="KW-1185">Reference proteome</keyword>
<name>M1VA70_CYAM1</name>
<dbReference type="UniPathway" id="UPA00537">
    <property type="reaction ID" value="UER00595"/>
</dbReference>
<dbReference type="GO" id="GO:0009249">
    <property type="term" value="P:protein lipoylation"/>
    <property type="evidence" value="ECO:0007669"/>
    <property type="project" value="InterPro"/>
</dbReference>
<dbReference type="RefSeq" id="XP_005537995.1">
    <property type="nucleotide sequence ID" value="XM_005537938.1"/>
</dbReference>
<dbReference type="InterPro" id="IPR004562">
    <property type="entry name" value="LipoylTrfase_LipoateP_Ligase"/>
</dbReference>
<keyword evidence="4" id="KW-0436">Ligase</keyword>
<dbReference type="eggNOG" id="KOG3159">
    <property type="taxonomic scope" value="Eukaryota"/>
</dbReference>
<gene>
    <name evidence="4" type="ORF">CYME_CMQ023C</name>
</gene>
<dbReference type="HOGENOM" id="CLU_614473_0_0_1"/>
<dbReference type="AlphaFoldDB" id="M1VA70"/>